<dbReference type="CDD" id="cd00732">
    <property type="entry name" value="CheW"/>
    <property type="match status" value="1"/>
</dbReference>
<proteinExistence type="predicted"/>
<keyword evidence="4" id="KW-0145">Chemotaxis</keyword>
<dbReference type="EMBL" id="CP121694">
    <property type="protein sequence ID" value="WRO23641.1"/>
    <property type="molecule type" value="Genomic_DNA"/>
</dbReference>
<evidence type="ECO:0000259" key="5">
    <source>
        <dbReference type="PROSITE" id="PS50851"/>
    </source>
</evidence>
<feature type="domain" description="CheW-like" evidence="5">
    <location>
        <begin position="9"/>
        <end position="149"/>
    </location>
</feature>
<dbReference type="PANTHER" id="PTHR22617">
    <property type="entry name" value="CHEMOTAXIS SENSOR HISTIDINE KINASE-RELATED"/>
    <property type="match status" value="1"/>
</dbReference>
<accession>A0AAU0UTE6</accession>
<evidence type="ECO:0000313" key="6">
    <source>
        <dbReference type="EMBL" id="WRO23641.1"/>
    </source>
</evidence>
<comment type="subcellular location">
    <subcellularLocation>
        <location evidence="1">Cytoplasm</location>
    </subcellularLocation>
</comment>
<organism evidence="6 7">
    <name type="scientific">Metallumcola ferriviriculae</name>
    <dbReference type="NCBI Taxonomy" id="3039180"/>
    <lineage>
        <taxon>Bacteria</taxon>
        <taxon>Bacillati</taxon>
        <taxon>Bacillota</taxon>
        <taxon>Clostridia</taxon>
        <taxon>Neomoorellales</taxon>
        <taxon>Desulfitibacteraceae</taxon>
        <taxon>Metallumcola</taxon>
    </lineage>
</organism>
<evidence type="ECO:0000256" key="1">
    <source>
        <dbReference type="ARBA" id="ARBA00004496"/>
    </source>
</evidence>
<dbReference type="GO" id="GO:0005829">
    <property type="term" value="C:cytosol"/>
    <property type="evidence" value="ECO:0007669"/>
    <property type="project" value="TreeGrafter"/>
</dbReference>
<protein>
    <recommendedName>
        <fullName evidence="2">Chemotaxis protein CheW</fullName>
    </recommendedName>
</protein>
<dbReference type="Proteomes" id="UP001329915">
    <property type="component" value="Chromosome"/>
</dbReference>
<name>A0AAU0UTE6_9FIRM</name>
<dbReference type="GO" id="GO:0007165">
    <property type="term" value="P:signal transduction"/>
    <property type="evidence" value="ECO:0007669"/>
    <property type="project" value="InterPro"/>
</dbReference>
<dbReference type="PANTHER" id="PTHR22617:SF23">
    <property type="entry name" value="CHEMOTAXIS PROTEIN CHEW"/>
    <property type="match status" value="1"/>
</dbReference>
<gene>
    <name evidence="6" type="ORF">MFMK1_003506</name>
</gene>
<dbReference type="Pfam" id="PF01584">
    <property type="entry name" value="CheW"/>
    <property type="match status" value="1"/>
</dbReference>
<evidence type="ECO:0000256" key="3">
    <source>
        <dbReference type="ARBA" id="ARBA00022490"/>
    </source>
</evidence>
<dbReference type="GO" id="GO:0006935">
    <property type="term" value="P:chemotaxis"/>
    <property type="evidence" value="ECO:0007669"/>
    <property type="project" value="UniProtKB-KW"/>
</dbReference>
<evidence type="ECO:0000313" key="7">
    <source>
        <dbReference type="Proteomes" id="UP001329915"/>
    </source>
</evidence>
<dbReference type="RefSeq" id="WP_366923018.1">
    <property type="nucleotide sequence ID" value="NZ_CP121694.1"/>
</dbReference>
<sequence length="165" mass="18420">MTKGNSIVERQLVVFNLSTETYGIDISAVHEIIRIQGITEVPRTPEFVEGVINLRGRIVPVIDLRKRFGLDLVEKTNNTRIIVVEVDDMTVGMIVDSVSEVLRLPVDSIEPPPAVISSVDLEYLQGVGKLDDQIIILLDLNRVLRQEEKAQISEESFQEVAAAQE</sequence>
<dbReference type="InterPro" id="IPR039315">
    <property type="entry name" value="CheW"/>
</dbReference>
<dbReference type="PROSITE" id="PS50851">
    <property type="entry name" value="CHEW"/>
    <property type="match status" value="1"/>
</dbReference>
<keyword evidence="3" id="KW-0963">Cytoplasm</keyword>
<keyword evidence="7" id="KW-1185">Reference proteome</keyword>
<dbReference type="AlphaFoldDB" id="A0AAU0UTE6"/>
<dbReference type="InterPro" id="IPR002545">
    <property type="entry name" value="CheW-lke_dom"/>
</dbReference>
<evidence type="ECO:0000256" key="2">
    <source>
        <dbReference type="ARBA" id="ARBA00021483"/>
    </source>
</evidence>
<dbReference type="KEGG" id="dbc:MFMK1_003506"/>
<dbReference type="SMART" id="SM00260">
    <property type="entry name" value="CheW"/>
    <property type="match status" value="1"/>
</dbReference>
<evidence type="ECO:0000256" key="4">
    <source>
        <dbReference type="ARBA" id="ARBA00022500"/>
    </source>
</evidence>
<dbReference type="Gene3D" id="2.40.50.180">
    <property type="entry name" value="CheA-289, Domain 4"/>
    <property type="match status" value="1"/>
</dbReference>
<dbReference type="Gene3D" id="2.30.30.40">
    <property type="entry name" value="SH3 Domains"/>
    <property type="match status" value="1"/>
</dbReference>
<dbReference type="FunFam" id="2.40.50.180:FF:000002">
    <property type="entry name" value="Chemotaxis protein CheW"/>
    <property type="match status" value="1"/>
</dbReference>
<reference evidence="6 7" key="1">
    <citation type="submission" date="2023-04" db="EMBL/GenBank/DDBJ databases">
        <authorList>
            <person name="Hsu D."/>
        </authorList>
    </citation>
    <scope>NUCLEOTIDE SEQUENCE [LARGE SCALE GENOMIC DNA]</scope>
    <source>
        <strain evidence="6 7">MK1</strain>
    </source>
</reference>
<dbReference type="SUPFAM" id="SSF50341">
    <property type="entry name" value="CheW-like"/>
    <property type="match status" value="1"/>
</dbReference>
<dbReference type="InterPro" id="IPR036061">
    <property type="entry name" value="CheW-like_dom_sf"/>
</dbReference>